<keyword evidence="1" id="KW-0805">Transcription regulation</keyword>
<accession>A0ABT8ZKG6</accession>
<dbReference type="PANTHER" id="PTHR33154">
    <property type="entry name" value="TRANSCRIPTIONAL REGULATOR, ARSR FAMILY"/>
    <property type="match status" value="1"/>
</dbReference>
<dbReference type="PRINTS" id="PR00778">
    <property type="entry name" value="HTHARSR"/>
</dbReference>
<dbReference type="Pfam" id="PF01022">
    <property type="entry name" value="HTH_5"/>
    <property type="match status" value="1"/>
</dbReference>
<dbReference type="InterPro" id="IPR051081">
    <property type="entry name" value="HTH_MetalResp_TranReg"/>
</dbReference>
<dbReference type="SUPFAM" id="SSF46785">
    <property type="entry name" value="Winged helix' DNA-binding domain"/>
    <property type="match status" value="1"/>
</dbReference>
<keyword evidence="6" id="KW-1185">Reference proteome</keyword>
<dbReference type="InterPro" id="IPR001845">
    <property type="entry name" value="HTH_ArsR_DNA-bd_dom"/>
</dbReference>
<reference evidence="5" key="1">
    <citation type="submission" date="2023-07" db="EMBL/GenBank/DDBJ databases">
        <title>Bacterial whole genome sequence for Sphingobium sp. HBC34.</title>
        <authorList>
            <person name="Le V."/>
            <person name="Ko S.-R."/>
            <person name="Ahn C.-Y."/>
            <person name="Oh H.-M."/>
        </authorList>
    </citation>
    <scope>NUCLEOTIDE SEQUENCE</scope>
    <source>
        <strain evidence="5">HBC34</strain>
    </source>
</reference>
<dbReference type="PANTHER" id="PTHR33154:SF33">
    <property type="entry name" value="TRANSCRIPTIONAL REPRESSOR SDPR"/>
    <property type="match status" value="1"/>
</dbReference>
<dbReference type="InterPro" id="IPR036390">
    <property type="entry name" value="WH_DNA-bd_sf"/>
</dbReference>
<dbReference type="EMBL" id="JAUQOM010000002">
    <property type="protein sequence ID" value="MDO7835018.1"/>
    <property type="molecule type" value="Genomic_DNA"/>
</dbReference>
<dbReference type="InterPro" id="IPR036388">
    <property type="entry name" value="WH-like_DNA-bd_sf"/>
</dbReference>
<name>A0ABT8ZKG6_9SPHN</name>
<keyword evidence="3" id="KW-0804">Transcription</keyword>
<dbReference type="Proteomes" id="UP001176471">
    <property type="component" value="Unassembled WGS sequence"/>
</dbReference>
<comment type="caution">
    <text evidence="5">The sequence shown here is derived from an EMBL/GenBank/DDBJ whole genome shotgun (WGS) entry which is preliminary data.</text>
</comment>
<evidence type="ECO:0000313" key="6">
    <source>
        <dbReference type="Proteomes" id="UP001176471"/>
    </source>
</evidence>
<keyword evidence="2" id="KW-0238">DNA-binding</keyword>
<evidence type="ECO:0000256" key="1">
    <source>
        <dbReference type="ARBA" id="ARBA00023015"/>
    </source>
</evidence>
<feature type="domain" description="HTH arsR-type" evidence="4">
    <location>
        <begin position="1"/>
        <end position="85"/>
    </location>
</feature>
<organism evidence="5 6">
    <name type="scientific">Sphingobium cyanobacteriorum</name>
    <dbReference type="NCBI Taxonomy" id="3063954"/>
    <lineage>
        <taxon>Bacteria</taxon>
        <taxon>Pseudomonadati</taxon>
        <taxon>Pseudomonadota</taxon>
        <taxon>Alphaproteobacteria</taxon>
        <taxon>Sphingomonadales</taxon>
        <taxon>Sphingomonadaceae</taxon>
        <taxon>Sphingobium</taxon>
    </lineage>
</organism>
<protein>
    <submittedName>
        <fullName evidence="5">Metalloregulator ArsR/SmtB family transcription factor</fullName>
    </submittedName>
</protein>
<dbReference type="RefSeq" id="WP_304535474.1">
    <property type="nucleotide sequence ID" value="NZ_JAUQOM010000002.1"/>
</dbReference>
<evidence type="ECO:0000256" key="3">
    <source>
        <dbReference type="ARBA" id="ARBA00023163"/>
    </source>
</evidence>
<dbReference type="SMART" id="SM00418">
    <property type="entry name" value="HTH_ARSR"/>
    <property type="match status" value="1"/>
</dbReference>
<evidence type="ECO:0000256" key="2">
    <source>
        <dbReference type="ARBA" id="ARBA00023125"/>
    </source>
</evidence>
<gene>
    <name evidence="5" type="ORF">Q4610_08145</name>
</gene>
<dbReference type="InterPro" id="IPR011991">
    <property type="entry name" value="ArsR-like_HTH"/>
</dbReference>
<proteinExistence type="predicted"/>
<evidence type="ECO:0000259" key="4">
    <source>
        <dbReference type="PROSITE" id="PS50987"/>
    </source>
</evidence>
<sequence>MIFKALASEPRRRILHHLLAEPMTVGEIADNFEMAMPSISRHLAILKQAGLVRERKRGQYMLYALVTDQLTGPLYDFLAPFCEQARAIVAARPRRRGRD</sequence>
<dbReference type="PROSITE" id="PS50987">
    <property type="entry name" value="HTH_ARSR_2"/>
    <property type="match status" value="1"/>
</dbReference>
<dbReference type="Gene3D" id="1.10.10.10">
    <property type="entry name" value="Winged helix-like DNA-binding domain superfamily/Winged helix DNA-binding domain"/>
    <property type="match status" value="1"/>
</dbReference>
<dbReference type="NCBIfam" id="NF033788">
    <property type="entry name" value="HTH_metalloreg"/>
    <property type="match status" value="1"/>
</dbReference>
<evidence type="ECO:0000313" key="5">
    <source>
        <dbReference type="EMBL" id="MDO7835018.1"/>
    </source>
</evidence>
<dbReference type="CDD" id="cd00090">
    <property type="entry name" value="HTH_ARSR"/>
    <property type="match status" value="1"/>
</dbReference>